<dbReference type="RefSeq" id="WP_132116339.1">
    <property type="nucleotide sequence ID" value="NZ_SMJU01000004.1"/>
</dbReference>
<feature type="transmembrane region" description="Helical" evidence="1">
    <location>
        <begin position="194"/>
        <end position="211"/>
    </location>
</feature>
<feature type="transmembrane region" description="Helical" evidence="1">
    <location>
        <begin position="162"/>
        <end position="182"/>
    </location>
</feature>
<evidence type="ECO:0000313" key="3">
    <source>
        <dbReference type="Proteomes" id="UP000295706"/>
    </source>
</evidence>
<keyword evidence="1" id="KW-1133">Transmembrane helix</keyword>
<dbReference type="PANTHER" id="PTHR33802:SF1">
    <property type="entry name" value="XK-RELATED PROTEIN"/>
    <property type="match status" value="1"/>
</dbReference>
<dbReference type="InterPro" id="IPR038330">
    <property type="entry name" value="TspO/MBR-related_sf"/>
</dbReference>
<keyword evidence="3" id="KW-1185">Reference proteome</keyword>
<protein>
    <submittedName>
        <fullName evidence="2">Tryptophan-rich sensory protein</fullName>
    </submittedName>
</protein>
<sequence length="283" mass="31578">MKTYIPESHPDATTKGLQIANIICLVVMITANFLANWLPINGNTTGELSAKYPNVFVPAGLTFSIWSIIYLLLIAFTIYQSGSLFSSKPSARNTIVRYVGVWFWASSLLNALWIVVWHYEIIPASLGVMLLLLMCLIFANSGFYNLNDFLSPKERFLTKAPFGVYLGWISVATIANATAWLVGLRWTSGFEQDTWAIIMILIGFFITIFAATRLVNGYISLAVAWAFTGIVIKRLQSDPLFYTVALVAGLGAVLLLIYSIFLIRKDQHIPQRQTEPKASDLYS</sequence>
<accession>A0A4R4KJJ2</accession>
<feature type="transmembrane region" description="Helical" evidence="1">
    <location>
        <begin position="218"/>
        <end position="235"/>
    </location>
</feature>
<organism evidence="2 3">
    <name type="scientific">Arundinibacter roseus</name>
    <dbReference type="NCBI Taxonomy" id="2070510"/>
    <lineage>
        <taxon>Bacteria</taxon>
        <taxon>Pseudomonadati</taxon>
        <taxon>Bacteroidota</taxon>
        <taxon>Cytophagia</taxon>
        <taxon>Cytophagales</taxon>
        <taxon>Spirosomataceae</taxon>
        <taxon>Arundinibacter</taxon>
    </lineage>
</organism>
<reference evidence="2 3" key="1">
    <citation type="submission" date="2019-02" db="EMBL/GenBank/DDBJ databases">
        <title>Arundinibacter roseus gen. nov., sp. nov., a new member of the family Cytophagaceae.</title>
        <authorList>
            <person name="Szuroczki S."/>
            <person name="Khayer B."/>
            <person name="Sproer C."/>
            <person name="Toumi M."/>
            <person name="Szabo A."/>
            <person name="Felfoldi T."/>
            <person name="Schumann P."/>
            <person name="Toth E."/>
        </authorList>
    </citation>
    <scope>NUCLEOTIDE SEQUENCE [LARGE SCALE GENOMIC DNA]</scope>
    <source>
        <strain evidence="2 3">DMA-k-7a</strain>
    </source>
</reference>
<proteinExistence type="predicted"/>
<keyword evidence="1" id="KW-0472">Membrane</keyword>
<dbReference type="OrthoDB" id="5189031at2"/>
<dbReference type="PANTHER" id="PTHR33802">
    <property type="entry name" value="SI:CH211-161H7.5-RELATED"/>
    <property type="match status" value="1"/>
</dbReference>
<dbReference type="Gene3D" id="1.20.1260.100">
    <property type="entry name" value="TspO/MBR protein"/>
    <property type="match status" value="1"/>
</dbReference>
<name>A0A4R4KJJ2_9BACT</name>
<keyword evidence="1" id="KW-0812">Transmembrane</keyword>
<evidence type="ECO:0000256" key="1">
    <source>
        <dbReference type="SAM" id="Phobius"/>
    </source>
</evidence>
<feature type="transmembrane region" description="Helical" evidence="1">
    <location>
        <begin position="95"/>
        <end position="115"/>
    </location>
</feature>
<gene>
    <name evidence="2" type="ORF">EZE20_08105</name>
</gene>
<comment type="caution">
    <text evidence="2">The sequence shown here is derived from an EMBL/GenBank/DDBJ whole genome shotgun (WGS) entry which is preliminary data.</text>
</comment>
<feature type="transmembrane region" description="Helical" evidence="1">
    <location>
        <begin position="241"/>
        <end position="263"/>
    </location>
</feature>
<evidence type="ECO:0000313" key="2">
    <source>
        <dbReference type="EMBL" id="TDB67066.1"/>
    </source>
</evidence>
<dbReference type="AlphaFoldDB" id="A0A4R4KJJ2"/>
<dbReference type="EMBL" id="SMJU01000004">
    <property type="protein sequence ID" value="TDB67066.1"/>
    <property type="molecule type" value="Genomic_DNA"/>
</dbReference>
<feature type="transmembrane region" description="Helical" evidence="1">
    <location>
        <begin position="12"/>
        <end position="35"/>
    </location>
</feature>
<feature type="transmembrane region" description="Helical" evidence="1">
    <location>
        <begin position="121"/>
        <end position="141"/>
    </location>
</feature>
<dbReference type="Proteomes" id="UP000295706">
    <property type="component" value="Unassembled WGS sequence"/>
</dbReference>
<feature type="transmembrane region" description="Helical" evidence="1">
    <location>
        <begin position="55"/>
        <end position="79"/>
    </location>
</feature>